<sequence length="25" mass="3043">MIKKTIEREELKYDCNKCKHNFIGT</sequence>
<reference evidence="1" key="1">
    <citation type="journal article" date="2015" name="Nature">
        <title>Complex archaea that bridge the gap between prokaryotes and eukaryotes.</title>
        <authorList>
            <person name="Spang A."/>
            <person name="Saw J.H."/>
            <person name="Jorgensen S.L."/>
            <person name="Zaremba-Niedzwiedzka K."/>
            <person name="Martijn J."/>
            <person name="Lind A.E."/>
            <person name="van Eijk R."/>
            <person name="Schleper C."/>
            <person name="Guy L."/>
            <person name="Ettema T.J."/>
        </authorList>
    </citation>
    <scope>NUCLEOTIDE SEQUENCE</scope>
</reference>
<accession>A0A0F9FVC9</accession>
<dbReference type="EMBL" id="LAZR01028865">
    <property type="protein sequence ID" value="KKL61285.1"/>
    <property type="molecule type" value="Genomic_DNA"/>
</dbReference>
<name>A0A0F9FVC9_9ZZZZ</name>
<comment type="caution">
    <text evidence="1">The sequence shown here is derived from an EMBL/GenBank/DDBJ whole genome shotgun (WGS) entry which is preliminary data.</text>
</comment>
<evidence type="ECO:0000313" key="1">
    <source>
        <dbReference type="EMBL" id="KKL61285.1"/>
    </source>
</evidence>
<dbReference type="AlphaFoldDB" id="A0A0F9FVC9"/>
<organism evidence="1">
    <name type="scientific">marine sediment metagenome</name>
    <dbReference type="NCBI Taxonomy" id="412755"/>
    <lineage>
        <taxon>unclassified sequences</taxon>
        <taxon>metagenomes</taxon>
        <taxon>ecological metagenomes</taxon>
    </lineage>
</organism>
<gene>
    <name evidence="1" type="ORF">LCGC14_2196810</name>
</gene>
<protein>
    <submittedName>
        <fullName evidence="1">Uncharacterized protein</fullName>
    </submittedName>
</protein>
<feature type="non-terminal residue" evidence="1">
    <location>
        <position position="25"/>
    </location>
</feature>
<proteinExistence type="predicted"/>